<evidence type="ECO:0000259" key="4">
    <source>
        <dbReference type="PROSITE" id="PS01124"/>
    </source>
</evidence>
<evidence type="ECO:0000313" key="5">
    <source>
        <dbReference type="EMBL" id="TKV56310.1"/>
    </source>
</evidence>
<dbReference type="SMART" id="SM00342">
    <property type="entry name" value="HTH_ARAC"/>
    <property type="match status" value="1"/>
</dbReference>
<dbReference type="SUPFAM" id="SSF52317">
    <property type="entry name" value="Class I glutamine amidotransferase-like"/>
    <property type="match status" value="1"/>
</dbReference>
<keyword evidence="6" id="KW-1185">Reference proteome</keyword>
<evidence type="ECO:0000313" key="6">
    <source>
        <dbReference type="Proteomes" id="UP000306985"/>
    </source>
</evidence>
<dbReference type="CDD" id="cd03137">
    <property type="entry name" value="GATase1_AraC_1"/>
    <property type="match status" value="1"/>
</dbReference>
<dbReference type="Gene3D" id="1.10.10.60">
    <property type="entry name" value="Homeodomain-like"/>
    <property type="match status" value="1"/>
</dbReference>
<protein>
    <submittedName>
        <fullName evidence="5">Helix-turn-helix domain-containing protein</fullName>
    </submittedName>
</protein>
<dbReference type="Pfam" id="PF01965">
    <property type="entry name" value="DJ-1_PfpI"/>
    <property type="match status" value="1"/>
</dbReference>
<dbReference type="Pfam" id="PF12833">
    <property type="entry name" value="HTH_18"/>
    <property type="match status" value="1"/>
</dbReference>
<dbReference type="InterPro" id="IPR018060">
    <property type="entry name" value="HTH_AraC"/>
</dbReference>
<evidence type="ECO:0000256" key="2">
    <source>
        <dbReference type="ARBA" id="ARBA00023125"/>
    </source>
</evidence>
<dbReference type="PANTHER" id="PTHR43130">
    <property type="entry name" value="ARAC-FAMILY TRANSCRIPTIONAL REGULATOR"/>
    <property type="match status" value="1"/>
</dbReference>
<dbReference type="Proteomes" id="UP000306985">
    <property type="component" value="Unassembled WGS sequence"/>
</dbReference>
<dbReference type="InterPro" id="IPR052158">
    <property type="entry name" value="INH-QAR"/>
</dbReference>
<keyword evidence="2" id="KW-0238">DNA-binding</keyword>
<dbReference type="InterPro" id="IPR002818">
    <property type="entry name" value="DJ-1/PfpI"/>
</dbReference>
<dbReference type="AlphaFoldDB" id="A0A4U6Q8W0"/>
<comment type="caution">
    <text evidence="5">The sequence shown here is derived from an EMBL/GenBank/DDBJ whole genome shotgun (WGS) entry which is preliminary data.</text>
</comment>
<feature type="domain" description="HTH araC/xylS-type" evidence="4">
    <location>
        <begin position="216"/>
        <end position="314"/>
    </location>
</feature>
<dbReference type="Gene3D" id="3.40.50.880">
    <property type="match status" value="1"/>
</dbReference>
<evidence type="ECO:0000256" key="3">
    <source>
        <dbReference type="ARBA" id="ARBA00023163"/>
    </source>
</evidence>
<keyword evidence="3" id="KW-0804">Transcription</keyword>
<reference evidence="5 6" key="1">
    <citation type="submission" date="2019-05" db="EMBL/GenBank/DDBJ databases">
        <title>Nakamurella sp. N5BH11, whole genome shotgun sequence.</title>
        <authorList>
            <person name="Tuo L."/>
        </authorList>
    </citation>
    <scope>NUCLEOTIDE SEQUENCE [LARGE SCALE GENOMIC DNA]</scope>
    <source>
        <strain evidence="5 6">N5BH11</strain>
    </source>
</reference>
<dbReference type="InterPro" id="IPR009057">
    <property type="entry name" value="Homeodomain-like_sf"/>
</dbReference>
<evidence type="ECO:0000256" key="1">
    <source>
        <dbReference type="ARBA" id="ARBA00023015"/>
    </source>
</evidence>
<dbReference type="EMBL" id="SZZH01000007">
    <property type="protein sequence ID" value="TKV56310.1"/>
    <property type="molecule type" value="Genomic_DNA"/>
</dbReference>
<dbReference type="GO" id="GO:0043565">
    <property type="term" value="F:sequence-specific DNA binding"/>
    <property type="evidence" value="ECO:0007669"/>
    <property type="project" value="InterPro"/>
</dbReference>
<dbReference type="SUPFAM" id="SSF46689">
    <property type="entry name" value="Homeodomain-like"/>
    <property type="match status" value="2"/>
</dbReference>
<dbReference type="InterPro" id="IPR029062">
    <property type="entry name" value="Class_I_gatase-like"/>
</dbReference>
<dbReference type="InterPro" id="IPR018062">
    <property type="entry name" value="HTH_AraC-typ_CS"/>
</dbReference>
<dbReference type="PROSITE" id="PS01124">
    <property type="entry name" value="HTH_ARAC_FAMILY_2"/>
    <property type="match status" value="1"/>
</dbReference>
<dbReference type="OrthoDB" id="3194870at2"/>
<sequence length="321" mass="34718">MALQSVAALLIEPIGMFEYGLAHEVFGLDRTASGVPRVEFSAVSEQLGRPLRVTGTDVVHLTAQHGLDRLAEVDLIVVCATAATEYSPAVLDALRGAHERGAIILTVCSGVAVLAATGLLDGRTAACHWYHADYLERTFPQVNLDADVLFVDDGTIVTSAGTSAGIDAALHLVRRELGSAAAIAIARRMVVPPQRDGGQRQYIDRPVPECQADSLAPLLAWVTERLDEPHSAATLARRAAMSERTFARRFVAETGTTPYQWLTSQRVLAARTLLEESDLSVEQIASRVGFSSAVLLRDHFRKILGVAPAEYRRRFTARVPA</sequence>
<gene>
    <name evidence="5" type="ORF">FDO65_20295</name>
</gene>
<dbReference type="GO" id="GO:0003700">
    <property type="term" value="F:DNA-binding transcription factor activity"/>
    <property type="evidence" value="ECO:0007669"/>
    <property type="project" value="InterPro"/>
</dbReference>
<keyword evidence="1" id="KW-0805">Transcription regulation</keyword>
<accession>A0A4U6Q8W0</accession>
<dbReference type="RefSeq" id="WP_137451579.1">
    <property type="nucleotide sequence ID" value="NZ_SZZH01000007.1"/>
</dbReference>
<dbReference type="PROSITE" id="PS00041">
    <property type="entry name" value="HTH_ARAC_FAMILY_1"/>
    <property type="match status" value="1"/>
</dbReference>
<name>A0A4U6Q8W0_9ACTN</name>
<organism evidence="5 6">
    <name type="scientific">Nakamurella flava</name>
    <dbReference type="NCBI Taxonomy" id="2576308"/>
    <lineage>
        <taxon>Bacteria</taxon>
        <taxon>Bacillati</taxon>
        <taxon>Actinomycetota</taxon>
        <taxon>Actinomycetes</taxon>
        <taxon>Nakamurellales</taxon>
        <taxon>Nakamurellaceae</taxon>
        <taxon>Nakamurella</taxon>
    </lineage>
</organism>
<proteinExistence type="predicted"/>
<dbReference type="PANTHER" id="PTHR43130:SF3">
    <property type="entry name" value="HTH-TYPE TRANSCRIPTIONAL REGULATOR RV1931C"/>
    <property type="match status" value="1"/>
</dbReference>